<dbReference type="PANTHER" id="PTHR11132">
    <property type="entry name" value="SOLUTE CARRIER FAMILY 35"/>
    <property type="match status" value="1"/>
</dbReference>
<evidence type="ECO:0000256" key="2">
    <source>
        <dbReference type="ARBA" id="ARBA00022692"/>
    </source>
</evidence>
<feature type="transmembrane region" description="Helical" evidence="6">
    <location>
        <begin position="372"/>
        <end position="394"/>
    </location>
</feature>
<dbReference type="Pfam" id="PF03151">
    <property type="entry name" value="TPT"/>
    <property type="match status" value="1"/>
</dbReference>
<keyword evidence="2 6" id="KW-0812">Transmembrane</keyword>
<keyword evidence="4 6" id="KW-0472">Membrane</keyword>
<dbReference type="InterPro" id="IPR004853">
    <property type="entry name" value="Sugar_P_trans_dom"/>
</dbReference>
<feature type="compositionally biased region" description="Low complexity" evidence="5">
    <location>
        <begin position="28"/>
        <end position="38"/>
    </location>
</feature>
<feature type="transmembrane region" description="Helical" evidence="6">
    <location>
        <begin position="133"/>
        <end position="152"/>
    </location>
</feature>
<keyword evidence="9" id="KW-1185">Reference proteome</keyword>
<feature type="transmembrane region" description="Helical" evidence="6">
    <location>
        <begin position="332"/>
        <end position="351"/>
    </location>
</feature>
<dbReference type="InterPro" id="IPR050186">
    <property type="entry name" value="TPT_transporter"/>
</dbReference>
<evidence type="ECO:0000256" key="5">
    <source>
        <dbReference type="SAM" id="MobiDB-lite"/>
    </source>
</evidence>
<sequence>MSLLPDSRQRAPFAHQSSSADLRSAHNLSSLRSPPSSSHPQAPWIPSSISPEPQSNQHQQSYRPEKSSSLWGAPLTRKDSNDLSPGGYADNPYDSSVPGNSYLVDGSTGQRRNSISASSSRASSPGPFSLPQFSIPGFATIRFVSLCFLWYTCSAVSNNTGKVILNNFKYPVTLTIVQFFFVAGCCIICSRPELGWTPRLRSPTRAILKGILPMAAFQVGGHIFGSLAISRVPVSTVHTIKALSPLFTVMAYALLFGVSYSPATYLSLLPLTLGVMLASSADISFNNFFGLVCALGSTVIFVTQNIFFKKIMPTPGSTETGGATPKLDKINLLYFSSGMAFLLMIPVWLYSDAWRLLDLWLHPIAKSGGPSVSFYFFINGTVHFAQNLIAFSLLSSTSPVTYSIASLVKRIAVICLAIIWFKQSVFFVQAMGIALTAVGLWMYNNAKRDVEKGEKKMRQVEAVREGMLPTTKVDQRILEGRANLDPLAYGGKASPKPTYPTNYNHQLQMPLSTSTSFKKALYTQPPPPPTANSLTQTKTAHINAEASYPSPPNSITSSPPAEPVFTNSHPRHRRLSESKQDGFRLPPAITARSSTIEEEGSGMSMDTAKVGIVA</sequence>
<feature type="transmembrane region" description="Helical" evidence="6">
    <location>
        <begin position="288"/>
        <end position="308"/>
    </location>
</feature>
<feature type="domain" description="Sugar phosphate transporter" evidence="7">
    <location>
        <begin position="144"/>
        <end position="444"/>
    </location>
</feature>
<keyword evidence="3 6" id="KW-1133">Transmembrane helix</keyword>
<feature type="transmembrane region" description="Helical" evidence="6">
    <location>
        <begin position="249"/>
        <end position="276"/>
    </location>
</feature>
<evidence type="ECO:0000259" key="7">
    <source>
        <dbReference type="Pfam" id="PF03151"/>
    </source>
</evidence>
<feature type="compositionally biased region" description="Polar residues" evidence="5">
    <location>
        <begin position="47"/>
        <end position="70"/>
    </location>
</feature>
<feature type="transmembrane region" description="Helical" evidence="6">
    <location>
        <begin position="426"/>
        <end position="443"/>
    </location>
</feature>
<evidence type="ECO:0000313" key="8">
    <source>
        <dbReference type="EMBL" id="OCF60284.1"/>
    </source>
</evidence>
<dbReference type="Proteomes" id="UP000092583">
    <property type="component" value="Unassembled WGS sequence"/>
</dbReference>
<name>A0A1B9IXX9_9TREE</name>
<accession>A0A1B9IXX9</accession>
<feature type="transmembrane region" description="Helical" evidence="6">
    <location>
        <begin position="400"/>
        <end position="421"/>
    </location>
</feature>
<protein>
    <submittedName>
        <fullName evidence="8">Solute carrier family 35, member E1</fullName>
    </submittedName>
</protein>
<organism evidence="8 9">
    <name type="scientific">Kwoniella mangroviensis CBS 10435</name>
    <dbReference type="NCBI Taxonomy" id="1331196"/>
    <lineage>
        <taxon>Eukaryota</taxon>
        <taxon>Fungi</taxon>
        <taxon>Dikarya</taxon>
        <taxon>Basidiomycota</taxon>
        <taxon>Agaricomycotina</taxon>
        <taxon>Tremellomycetes</taxon>
        <taxon>Tremellales</taxon>
        <taxon>Cryptococcaceae</taxon>
        <taxon>Kwoniella</taxon>
    </lineage>
</organism>
<feature type="region of interest" description="Disordered" evidence="5">
    <location>
        <begin position="545"/>
        <end position="614"/>
    </location>
</feature>
<comment type="subcellular location">
    <subcellularLocation>
        <location evidence="1">Membrane</location>
        <topology evidence="1">Multi-pass membrane protein</topology>
    </subcellularLocation>
</comment>
<evidence type="ECO:0000256" key="4">
    <source>
        <dbReference type="ARBA" id="ARBA00023136"/>
    </source>
</evidence>
<dbReference type="GO" id="GO:0016020">
    <property type="term" value="C:membrane"/>
    <property type="evidence" value="ECO:0007669"/>
    <property type="project" value="UniProtKB-SubCell"/>
</dbReference>
<feature type="compositionally biased region" description="Low complexity" evidence="5">
    <location>
        <begin position="111"/>
        <end position="124"/>
    </location>
</feature>
<dbReference type="SUPFAM" id="SSF103481">
    <property type="entry name" value="Multidrug resistance efflux transporter EmrE"/>
    <property type="match status" value="1"/>
</dbReference>
<feature type="transmembrane region" description="Helical" evidence="6">
    <location>
        <begin position="211"/>
        <end position="229"/>
    </location>
</feature>
<evidence type="ECO:0000313" key="9">
    <source>
        <dbReference type="Proteomes" id="UP000092583"/>
    </source>
</evidence>
<evidence type="ECO:0000256" key="1">
    <source>
        <dbReference type="ARBA" id="ARBA00004141"/>
    </source>
</evidence>
<reference evidence="9" key="2">
    <citation type="submission" date="2013-12" db="EMBL/GenBank/DDBJ databases">
        <title>Evolution of pathogenesis and genome organization in the Tremellales.</title>
        <authorList>
            <person name="Cuomo C."/>
            <person name="Litvintseva A."/>
            <person name="Heitman J."/>
            <person name="Chen Y."/>
            <person name="Sun S."/>
            <person name="Springer D."/>
            <person name="Dromer F."/>
            <person name="Young S."/>
            <person name="Zeng Q."/>
            <person name="Chapman S."/>
            <person name="Gujja S."/>
            <person name="Saif S."/>
            <person name="Birren B."/>
        </authorList>
    </citation>
    <scope>NUCLEOTIDE SEQUENCE [LARGE SCALE GENOMIC DNA]</scope>
    <source>
        <strain evidence="9">CBS 10435</strain>
    </source>
</reference>
<proteinExistence type="predicted"/>
<dbReference type="OrthoDB" id="1588579at2759"/>
<evidence type="ECO:0000256" key="6">
    <source>
        <dbReference type="SAM" id="Phobius"/>
    </source>
</evidence>
<dbReference type="STRING" id="1331196.A0A1B9IXX9"/>
<gene>
    <name evidence="8" type="ORF">L486_02964</name>
</gene>
<dbReference type="EMBL" id="KI669460">
    <property type="protein sequence ID" value="OCF60284.1"/>
    <property type="molecule type" value="Genomic_DNA"/>
</dbReference>
<evidence type="ECO:0000256" key="3">
    <source>
        <dbReference type="ARBA" id="ARBA00022989"/>
    </source>
</evidence>
<feature type="transmembrane region" description="Helical" evidence="6">
    <location>
        <begin position="172"/>
        <end position="190"/>
    </location>
</feature>
<dbReference type="AlphaFoldDB" id="A0A1B9IXX9"/>
<feature type="region of interest" description="Disordered" evidence="5">
    <location>
        <begin position="1"/>
        <end position="125"/>
    </location>
</feature>
<reference evidence="8 9" key="1">
    <citation type="submission" date="2013-07" db="EMBL/GenBank/DDBJ databases">
        <title>The Genome Sequence of Kwoniella mangroviensis CBS10435.</title>
        <authorList>
            <consortium name="The Broad Institute Genome Sequencing Platform"/>
            <person name="Cuomo C."/>
            <person name="Litvintseva A."/>
            <person name="Chen Y."/>
            <person name="Heitman J."/>
            <person name="Sun S."/>
            <person name="Springer D."/>
            <person name="Dromer F."/>
            <person name="Young S.K."/>
            <person name="Zeng Q."/>
            <person name="Gargeya S."/>
            <person name="Fitzgerald M."/>
            <person name="Abouelleil A."/>
            <person name="Alvarado L."/>
            <person name="Berlin A.M."/>
            <person name="Chapman S.B."/>
            <person name="Dewar J."/>
            <person name="Goldberg J."/>
            <person name="Griggs A."/>
            <person name="Gujja S."/>
            <person name="Hansen M."/>
            <person name="Howarth C."/>
            <person name="Imamovic A."/>
            <person name="Larimer J."/>
            <person name="McCowan C."/>
            <person name="Murphy C."/>
            <person name="Pearson M."/>
            <person name="Priest M."/>
            <person name="Roberts A."/>
            <person name="Saif S."/>
            <person name="Shea T."/>
            <person name="Sykes S."/>
            <person name="Wortman J."/>
            <person name="Nusbaum C."/>
            <person name="Birren B."/>
        </authorList>
    </citation>
    <scope>NUCLEOTIDE SEQUENCE [LARGE SCALE GENOMIC DNA]</scope>
    <source>
        <strain evidence="8 9">CBS 10435</strain>
    </source>
</reference>
<dbReference type="InterPro" id="IPR037185">
    <property type="entry name" value="EmrE-like"/>
</dbReference>